<dbReference type="InterPro" id="IPR001806">
    <property type="entry name" value="Small_GTPase"/>
</dbReference>
<dbReference type="PRINTS" id="PR00449">
    <property type="entry name" value="RASTRNSFRMNG"/>
</dbReference>
<keyword evidence="1" id="KW-1185">Reference proteome</keyword>
<dbReference type="GO" id="GO:0005525">
    <property type="term" value="F:GTP binding"/>
    <property type="evidence" value="ECO:0007669"/>
    <property type="project" value="UniProtKB-KW"/>
</dbReference>
<dbReference type="InterPro" id="IPR050227">
    <property type="entry name" value="Rab"/>
</dbReference>
<dbReference type="GeneID" id="113799546"/>
<protein>
    <submittedName>
        <fullName evidence="2">Ras-like GTP-binding protein YPT1</fullName>
    </submittedName>
</protein>
<dbReference type="PROSITE" id="PS51421">
    <property type="entry name" value="RAS"/>
    <property type="match status" value="1"/>
</dbReference>
<dbReference type="FunFam" id="3.40.50.300:FF:001329">
    <property type="entry name" value="Small GTP-binding protein, putative"/>
    <property type="match status" value="1"/>
</dbReference>
<reference evidence="2" key="1">
    <citation type="submission" date="2025-08" db="UniProtKB">
        <authorList>
            <consortium name="RefSeq"/>
        </authorList>
    </citation>
    <scope>IDENTIFICATION</scope>
    <source>
        <strain evidence="2">Airmid</strain>
    </source>
</reference>
<dbReference type="CTD" id="38084"/>
<dbReference type="InterPro" id="IPR027417">
    <property type="entry name" value="P-loop_NTPase"/>
</dbReference>
<dbReference type="RefSeq" id="XP_027205992.1">
    <property type="nucleotide sequence ID" value="XM_027350191.1"/>
</dbReference>
<dbReference type="Gene3D" id="3.40.50.300">
    <property type="entry name" value="P-loop containing nucleotide triphosphate hydrolases"/>
    <property type="match status" value="1"/>
</dbReference>
<dbReference type="OrthoDB" id="28034at2759"/>
<dbReference type="SMART" id="SM00174">
    <property type="entry name" value="RHO"/>
    <property type="match status" value="1"/>
</dbReference>
<accession>A0A6P6YLB2</accession>
<sequence>MSTTSIPEFKIILCGDYGVGKTSIFRRFLNDTFIDTSKLSRTQTRQSTLGLDQYSREFEVHSSNGFSRIKIQLWDTGGLERVASITNSYYKFSEAALLVFDMTSLETFHSLSHHLLEILSMAENAKIFLIGNKSDLKHQRQVSDDDIELFIEQFPKFNGFFQVSAKTNDGIQEMWSEISEKLAVGAYSANAGAFKLHQINYDDDNGDDGNIHPTANTSCCS</sequence>
<dbReference type="PANTHER" id="PTHR47977">
    <property type="entry name" value="RAS-RELATED PROTEIN RAB"/>
    <property type="match status" value="1"/>
</dbReference>
<dbReference type="SMART" id="SM00176">
    <property type="entry name" value="RAN"/>
    <property type="match status" value="1"/>
</dbReference>
<organism evidence="1 2">
    <name type="scientific">Dermatophagoides pteronyssinus</name>
    <name type="common">European house dust mite</name>
    <dbReference type="NCBI Taxonomy" id="6956"/>
    <lineage>
        <taxon>Eukaryota</taxon>
        <taxon>Metazoa</taxon>
        <taxon>Ecdysozoa</taxon>
        <taxon>Arthropoda</taxon>
        <taxon>Chelicerata</taxon>
        <taxon>Arachnida</taxon>
        <taxon>Acari</taxon>
        <taxon>Acariformes</taxon>
        <taxon>Sarcoptiformes</taxon>
        <taxon>Astigmata</taxon>
        <taxon>Psoroptidia</taxon>
        <taxon>Analgoidea</taxon>
        <taxon>Pyroglyphidae</taxon>
        <taxon>Dermatophagoidinae</taxon>
        <taxon>Dermatophagoides</taxon>
    </lineage>
</organism>
<evidence type="ECO:0000313" key="2">
    <source>
        <dbReference type="RefSeq" id="XP_027205992.1"/>
    </source>
</evidence>
<gene>
    <name evidence="2" type="primary">LOC113799546</name>
</gene>
<dbReference type="GO" id="GO:0003924">
    <property type="term" value="F:GTPase activity"/>
    <property type="evidence" value="ECO:0007669"/>
    <property type="project" value="InterPro"/>
</dbReference>
<dbReference type="InterPro" id="IPR005225">
    <property type="entry name" value="Small_GTP-bd"/>
</dbReference>
<dbReference type="CDD" id="cd00154">
    <property type="entry name" value="Rab"/>
    <property type="match status" value="1"/>
</dbReference>
<dbReference type="OMA" id="FCEQCHT"/>
<dbReference type="Pfam" id="PF00071">
    <property type="entry name" value="Ras"/>
    <property type="match status" value="1"/>
</dbReference>
<dbReference type="SUPFAM" id="SSF52540">
    <property type="entry name" value="P-loop containing nucleoside triphosphate hydrolases"/>
    <property type="match status" value="1"/>
</dbReference>
<dbReference type="InParanoid" id="A0A6P6YLB2"/>
<dbReference type="Proteomes" id="UP000515146">
    <property type="component" value="Unplaced"/>
</dbReference>
<name>A0A6P6YLB2_DERPT</name>
<dbReference type="KEGG" id="dpte:113799546"/>
<dbReference type="FunCoup" id="A0A6P6YLB2">
    <property type="interactions" value="4"/>
</dbReference>
<dbReference type="SMART" id="SM00175">
    <property type="entry name" value="RAB"/>
    <property type="match status" value="1"/>
</dbReference>
<dbReference type="SMART" id="SM00173">
    <property type="entry name" value="RAS"/>
    <property type="match status" value="1"/>
</dbReference>
<dbReference type="PROSITE" id="PS51419">
    <property type="entry name" value="RAB"/>
    <property type="match status" value="1"/>
</dbReference>
<evidence type="ECO:0000313" key="1">
    <source>
        <dbReference type="Proteomes" id="UP000515146"/>
    </source>
</evidence>
<proteinExistence type="predicted"/>
<dbReference type="AlphaFoldDB" id="A0A6P6YLB2"/>
<dbReference type="NCBIfam" id="TIGR00231">
    <property type="entry name" value="small_GTP"/>
    <property type="match status" value="1"/>
</dbReference>